<keyword evidence="3" id="KW-1185">Reference proteome</keyword>
<dbReference type="EMBL" id="WHUW01000003">
    <property type="protein sequence ID" value="KAF8448922.1"/>
    <property type="molecule type" value="Genomic_DNA"/>
</dbReference>
<feature type="region of interest" description="Disordered" evidence="1">
    <location>
        <begin position="92"/>
        <end position="141"/>
    </location>
</feature>
<reference evidence="2" key="1">
    <citation type="submission" date="2019-10" db="EMBL/GenBank/DDBJ databases">
        <authorList>
            <consortium name="DOE Joint Genome Institute"/>
            <person name="Kuo A."/>
            <person name="Miyauchi S."/>
            <person name="Kiss E."/>
            <person name="Drula E."/>
            <person name="Kohler A."/>
            <person name="Sanchez-Garcia M."/>
            <person name="Andreopoulos B."/>
            <person name="Barry K.W."/>
            <person name="Bonito G."/>
            <person name="Buee M."/>
            <person name="Carver A."/>
            <person name="Chen C."/>
            <person name="Cichocki N."/>
            <person name="Clum A."/>
            <person name="Culley D."/>
            <person name="Crous P.W."/>
            <person name="Fauchery L."/>
            <person name="Girlanda M."/>
            <person name="Hayes R."/>
            <person name="Keri Z."/>
            <person name="LaButti K."/>
            <person name="Lipzen A."/>
            <person name="Lombard V."/>
            <person name="Magnuson J."/>
            <person name="Maillard F."/>
            <person name="Morin E."/>
            <person name="Murat C."/>
            <person name="Nolan M."/>
            <person name="Ohm R."/>
            <person name="Pangilinan J."/>
            <person name="Pereira M."/>
            <person name="Perotto S."/>
            <person name="Peter M."/>
            <person name="Riley R."/>
            <person name="Sitrit Y."/>
            <person name="Stielow B."/>
            <person name="Szollosi G."/>
            <person name="Zifcakova L."/>
            <person name="Stursova M."/>
            <person name="Spatafora J.W."/>
            <person name="Tedersoo L."/>
            <person name="Vaario L.-M."/>
            <person name="Yamada A."/>
            <person name="Yan M."/>
            <person name="Wang P."/>
            <person name="Xu J."/>
            <person name="Bruns T."/>
            <person name="Baldrian P."/>
            <person name="Vilgalys R."/>
            <person name="Henrissat B."/>
            <person name="Grigoriev I.V."/>
            <person name="Hibbett D."/>
            <person name="Nagy L.G."/>
            <person name="Martin F.M."/>
        </authorList>
    </citation>
    <scope>NUCLEOTIDE SEQUENCE</scope>
    <source>
        <strain evidence="2">BED1</strain>
    </source>
</reference>
<feature type="compositionally biased region" description="Basic and acidic residues" evidence="1">
    <location>
        <begin position="118"/>
        <end position="132"/>
    </location>
</feature>
<gene>
    <name evidence="2" type="ORF">L210DRAFT_2634792</name>
</gene>
<feature type="region of interest" description="Disordered" evidence="1">
    <location>
        <begin position="1"/>
        <end position="29"/>
    </location>
</feature>
<name>A0AAD4C4N8_BOLED</name>
<proteinExistence type="predicted"/>
<sequence length="218" mass="24493">MGSPNNESLMKMLSAGLHAPPRTAAELAREKKLRDDPMAEVHGPLFVTCKRCTSRIKLSPKSSYDPFHWMKHRERCLRKPVGVACAPKDIYTSPAKQSPASSSNTDGDNATPPPLTPDDDRPAASDVFRDRSLSPNTDDLDLSTKLAHVPLVERWQTWNWSELRPPTWMTDYHVASVSNDQEDYADDHDDSLTELRFPAPRFTLHPGTRNRDTTFSPA</sequence>
<protein>
    <submittedName>
        <fullName evidence="2">Uncharacterized protein</fullName>
    </submittedName>
</protein>
<reference evidence="2" key="2">
    <citation type="journal article" date="2020" name="Nat. Commun.">
        <title>Large-scale genome sequencing of mycorrhizal fungi provides insights into the early evolution of symbiotic traits.</title>
        <authorList>
            <person name="Miyauchi S."/>
            <person name="Kiss E."/>
            <person name="Kuo A."/>
            <person name="Drula E."/>
            <person name="Kohler A."/>
            <person name="Sanchez-Garcia M."/>
            <person name="Morin E."/>
            <person name="Andreopoulos B."/>
            <person name="Barry K.W."/>
            <person name="Bonito G."/>
            <person name="Buee M."/>
            <person name="Carver A."/>
            <person name="Chen C."/>
            <person name="Cichocki N."/>
            <person name="Clum A."/>
            <person name="Culley D."/>
            <person name="Crous P.W."/>
            <person name="Fauchery L."/>
            <person name="Girlanda M."/>
            <person name="Hayes R.D."/>
            <person name="Keri Z."/>
            <person name="LaButti K."/>
            <person name="Lipzen A."/>
            <person name="Lombard V."/>
            <person name="Magnuson J."/>
            <person name="Maillard F."/>
            <person name="Murat C."/>
            <person name="Nolan M."/>
            <person name="Ohm R.A."/>
            <person name="Pangilinan J."/>
            <person name="Pereira M.F."/>
            <person name="Perotto S."/>
            <person name="Peter M."/>
            <person name="Pfister S."/>
            <person name="Riley R."/>
            <person name="Sitrit Y."/>
            <person name="Stielow J.B."/>
            <person name="Szollosi G."/>
            <person name="Zifcakova L."/>
            <person name="Stursova M."/>
            <person name="Spatafora J.W."/>
            <person name="Tedersoo L."/>
            <person name="Vaario L.M."/>
            <person name="Yamada A."/>
            <person name="Yan M."/>
            <person name="Wang P."/>
            <person name="Xu J."/>
            <person name="Bruns T."/>
            <person name="Baldrian P."/>
            <person name="Vilgalys R."/>
            <person name="Dunand C."/>
            <person name="Henrissat B."/>
            <person name="Grigoriev I.V."/>
            <person name="Hibbett D."/>
            <person name="Nagy L.G."/>
            <person name="Martin F.M."/>
        </authorList>
    </citation>
    <scope>NUCLEOTIDE SEQUENCE</scope>
    <source>
        <strain evidence="2">BED1</strain>
    </source>
</reference>
<evidence type="ECO:0000313" key="2">
    <source>
        <dbReference type="EMBL" id="KAF8448922.1"/>
    </source>
</evidence>
<dbReference type="AlphaFoldDB" id="A0AAD4C4N8"/>
<dbReference type="Proteomes" id="UP001194468">
    <property type="component" value="Unassembled WGS sequence"/>
</dbReference>
<organism evidence="2 3">
    <name type="scientific">Boletus edulis BED1</name>
    <dbReference type="NCBI Taxonomy" id="1328754"/>
    <lineage>
        <taxon>Eukaryota</taxon>
        <taxon>Fungi</taxon>
        <taxon>Dikarya</taxon>
        <taxon>Basidiomycota</taxon>
        <taxon>Agaricomycotina</taxon>
        <taxon>Agaricomycetes</taxon>
        <taxon>Agaricomycetidae</taxon>
        <taxon>Boletales</taxon>
        <taxon>Boletineae</taxon>
        <taxon>Boletaceae</taxon>
        <taxon>Boletoideae</taxon>
        <taxon>Boletus</taxon>
    </lineage>
</organism>
<evidence type="ECO:0000313" key="3">
    <source>
        <dbReference type="Proteomes" id="UP001194468"/>
    </source>
</evidence>
<comment type="caution">
    <text evidence="2">The sequence shown here is derived from an EMBL/GenBank/DDBJ whole genome shotgun (WGS) entry which is preliminary data.</text>
</comment>
<accession>A0AAD4C4N8</accession>
<feature type="compositionally biased region" description="Polar residues" evidence="1">
    <location>
        <begin position="94"/>
        <end position="108"/>
    </location>
</feature>
<evidence type="ECO:0000256" key="1">
    <source>
        <dbReference type="SAM" id="MobiDB-lite"/>
    </source>
</evidence>